<dbReference type="AlphaFoldDB" id="A0A1I6U0S7"/>
<accession>A0A1I6U0S7</accession>
<dbReference type="EMBL" id="FPAA01000012">
    <property type="protein sequence ID" value="SFS95004.1"/>
    <property type="molecule type" value="Genomic_DNA"/>
</dbReference>
<name>A0A1I6U0S7_9BACL</name>
<protein>
    <submittedName>
        <fullName evidence="1">Uncharacterized protein</fullName>
    </submittedName>
</protein>
<organism evidence="1 2">
    <name type="scientific">Marininema halotolerans</name>
    <dbReference type="NCBI Taxonomy" id="1155944"/>
    <lineage>
        <taxon>Bacteria</taxon>
        <taxon>Bacillati</taxon>
        <taxon>Bacillota</taxon>
        <taxon>Bacilli</taxon>
        <taxon>Bacillales</taxon>
        <taxon>Thermoactinomycetaceae</taxon>
        <taxon>Marininema</taxon>
    </lineage>
</organism>
<evidence type="ECO:0000313" key="2">
    <source>
        <dbReference type="Proteomes" id="UP000198660"/>
    </source>
</evidence>
<sequence length="442" mass="47446">MAREILDYAASVPLSVQTGAIPVPTTPARLQLASVGIFIPPPHAGANRVEITATVGLENLSLSMVGRDVRFRIFRDGGEIFNERQTVESSTLANLDTTFTFHTVDFNLTQGFHIYFVTVESIDFVGSVIGPITLSALAIGTENVANRDQILNYQASVPQSVQGVAPSVNIPNTPARVQLAGLGIFIPTANNGNNRVQLKATIGVQLVPPASSSSLFRIFRDGGEIFNTEIFLDKVILDNNSSSFHTIDFNVSAGFHVYTLTVEQTSGPPMSTQVIGPIVFSGLVIGVDTTVATNQNNQVLDYNASVPRSVQVTENPLIIPVTPSRLQLAGTGVFIPPIPTGANRVQLQGTIGCRGFSIGSNFYSQLRIRIFRDGGEIFNAPYALISQINFFTISVQTIDFNVSPHFHTYTMTVEAIDIATVNTGEVIGPITLSALVIGPLTQ</sequence>
<dbReference type="Proteomes" id="UP000198660">
    <property type="component" value="Unassembled WGS sequence"/>
</dbReference>
<proteinExistence type="predicted"/>
<keyword evidence="2" id="KW-1185">Reference proteome</keyword>
<evidence type="ECO:0000313" key="1">
    <source>
        <dbReference type="EMBL" id="SFS95004.1"/>
    </source>
</evidence>
<reference evidence="2" key="1">
    <citation type="submission" date="2016-10" db="EMBL/GenBank/DDBJ databases">
        <authorList>
            <person name="Varghese N."/>
            <person name="Submissions S."/>
        </authorList>
    </citation>
    <scope>NUCLEOTIDE SEQUENCE [LARGE SCALE GENOMIC DNA]</scope>
    <source>
        <strain evidence="2">DSM 45789</strain>
    </source>
</reference>
<dbReference type="OrthoDB" id="2922920at2"/>
<gene>
    <name evidence="1" type="ORF">SAMN05444972_11283</name>
</gene>
<dbReference type="RefSeq" id="WP_091838719.1">
    <property type="nucleotide sequence ID" value="NZ_FPAA01000012.1"/>
</dbReference>